<accession>R7Q8E3</accession>
<keyword evidence="10" id="KW-0378">Hydrolase</keyword>
<evidence type="ECO:0000256" key="1">
    <source>
        <dbReference type="ARBA" id="ARBA00005446"/>
    </source>
</evidence>
<evidence type="ECO:0000256" key="2">
    <source>
        <dbReference type="ARBA" id="ARBA00022741"/>
    </source>
</evidence>
<evidence type="ECO:0000259" key="8">
    <source>
        <dbReference type="PROSITE" id="PS51192"/>
    </source>
</evidence>
<dbReference type="Gramene" id="CDF34304">
    <property type="protein sequence ID" value="CDF34304"/>
    <property type="gene ID" value="CHC_T00009417001"/>
</dbReference>
<dbReference type="PROSITE" id="PS51192">
    <property type="entry name" value="HELICASE_ATP_BIND_1"/>
    <property type="match status" value="1"/>
</dbReference>
<dbReference type="GO" id="GO:0009378">
    <property type="term" value="F:four-way junction helicase activity"/>
    <property type="evidence" value="ECO:0007669"/>
    <property type="project" value="TreeGrafter"/>
</dbReference>
<keyword evidence="10" id="KW-0347">Helicase</keyword>
<dbReference type="InterPro" id="IPR014001">
    <property type="entry name" value="Helicase_ATP-bd"/>
</dbReference>
<dbReference type="GO" id="GO:0005524">
    <property type="term" value="F:ATP binding"/>
    <property type="evidence" value="ECO:0007669"/>
    <property type="project" value="UniProtKB-KW"/>
</dbReference>
<dbReference type="SMART" id="SM00490">
    <property type="entry name" value="HELICc"/>
    <property type="match status" value="1"/>
</dbReference>
<dbReference type="Pfam" id="PF00271">
    <property type="entry name" value="Helicase_C"/>
    <property type="match status" value="1"/>
</dbReference>
<keyword evidence="5" id="KW-0413">Isomerase</keyword>
<dbReference type="SMART" id="SM00487">
    <property type="entry name" value="DEXDc"/>
    <property type="match status" value="1"/>
</dbReference>
<dbReference type="GO" id="GO:0005737">
    <property type="term" value="C:cytoplasm"/>
    <property type="evidence" value="ECO:0007669"/>
    <property type="project" value="TreeGrafter"/>
</dbReference>
<dbReference type="PANTHER" id="PTHR13710:SF105">
    <property type="entry name" value="ATP-DEPENDENT DNA HELICASE Q1"/>
    <property type="match status" value="1"/>
</dbReference>
<dbReference type="RefSeq" id="XP_005714123.1">
    <property type="nucleotide sequence ID" value="XM_005714066.1"/>
</dbReference>
<feature type="domain" description="Helicase C-terminal" evidence="9">
    <location>
        <begin position="1085"/>
        <end position="1252"/>
    </location>
</feature>
<dbReference type="PANTHER" id="PTHR13710">
    <property type="entry name" value="DNA HELICASE RECQ FAMILY MEMBER"/>
    <property type="match status" value="1"/>
</dbReference>
<dbReference type="GO" id="GO:0043138">
    <property type="term" value="F:3'-5' DNA helicase activity"/>
    <property type="evidence" value="ECO:0007669"/>
    <property type="project" value="UniProtKB-EC"/>
</dbReference>
<keyword evidence="11" id="KW-1185">Reference proteome</keyword>
<dbReference type="EC" id="5.6.2.4" evidence="7"/>
<comment type="catalytic activity">
    <reaction evidence="6">
        <text>Couples ATP hydrolysis with the unwinding of duplex DNA by translocating in the 3'-5' direction.</text>
        <dbReference type="EC" id="5.6.2.4"/>
    </reaction>
</comment>
<comment type="similarity">
    <text evidence="1">Belongs to the helicase family. RecQ subfamily.</text>
</comment>
<dbReference type="SUPFAM" id="SSF52540">
    <property type="entry name" value="P-loop containing nucleoside triphosphate hydrolases"/>
    <property type="match status" value="1"/>
</dbReference>
<keyword evidence="3" id="KW-0067">ATP-binding</keyword>
<evidence type="ECO:0000256" key="7">
    <source>
        <dbReference type="ARBA" id="ARBA00034808"/>
    </source>
</evidence>
<dbReference type="OrthoDB" id="3943268at2759"/>
<evidence type="ECO:0000313" key="11">
    <source>
        <dbReference type="Proteomes" id="UP000012073"/>
    </source>
</evidence>
<dbReference type="EMBL" id="HG001685">
    <property type="protein sequence ID" value="CDF34304.1"/>
    <property type="molecule type" value="Genomic_DNA"/>
</dbReference>
<dbReference type="InterPro" id="IPR011545">
    <property type="entry name" value="DEAD/DEAH_box_helicase_dom"/>
</dbReference>
<dbReference type="GO" id="GO:0000724">
    <property type="term" value="P:double-strand break repair via homologous recombination"/>
    <property type="evidence" value="ECO:0007669"/>
    <property type="project" value="TreeGrafter"/>
</dbReference>
<gene>
    <name evidence="10" type="ORF">CHC_T00009417001</name>
</gene>
<dbReference type="GO" id="GO:0005694">
    <property type="term" value="C:chromosome"/>
    <property type="evidence" value="ECO:0007669"/>
    <property type="project" value="TreeGrafter"/>
</dbReference>
<keyword evidence="4" id="KW-0238">DNA-binding</keyword>
<evidence type="ECO:0000256" key="5">
    <source>
        <dbReference type="ARBA" id="ARBA00023235"/>
    </source>
</evidence>
<organism evidence="10 11">
    <name type="scientific">Chondrus crispus</name>
    <name type="common">Carrageen Irish moss</name>
    <name type="synonym">Polymorpha crispa</name>
    <dbReference type="NCBI Taxonomy" id="2769"/>
    <lineage>
        <taxon>Eukaryota</taxon>
        <taxon>Rhodophyta</taxon>
        <taxon>Florideophyceae</taxon>
        <taxon>Rhodymeniophycidae</taxon>
        <taxon>Gigartinales</taxon>
        <taxon>Gigartinaceae</taxon>
        <taxon>Chondrus</taxon>
    </lineage>
</organism>
<keyword evidence="2" id="KW-0547">Nucleotide-binding</keyword>
<dbReference type="Gene3D" id="3.40.50.300">
    <property type="entry name" value="P-loop containing nucleotide triphosphate hydrolases"/>
    <property type="match status" value="2"/>
</dbReference>
<name>R7Q8E3_CHOCR</name>
<dbReference type="KEGG" id="ccp:CHC_T00009417001"/>
<dbReference type="Proteomes" id="UP000012073">
    <property type="component" value="Unassembled WGS sequence"/>
</dbReference>
<dbReference type="STRING" id="2769.R7Q8E3"/>
<reference evidence="11" key="1">
    <citation type="journal article" date="2013" name="Proc. Natl. Acad. Sci. U.S.A.">
        <title>Genome structure and metabolic features in the red seaweed Chondrus crispus shed light on evolution of the Archaeplastida.</title>
        <authorList>
            <person name="Collen J."/>
            <person name="Porcel B."/>
            <person name="Carre W."/>
            <person name="Ball S.G."/>
            <person name="Chaparro C."/>
            <person name="Tonon T."/>
            <person name="Barbeyron T."/>
            <person name="Michel G."/>
            <person name="Noel B."/>
            <person name="Valentin K."/>
            <person name="Elias M."/>
            <person name="Artiguenave F."/>
            <person name="Arun A."/>
            <person name="Aury J.M."/>
            <person name="Barbosa-Neto J.F."/>
            <person name="Bothwell J.H."/>
            <person name="Bouget F.Y."/>
            <person name="Brillet L."/>
            <person name="Cabello-Hurtado F."/>
            <person name="Capella-Gutierrez S."/>
            <person name="Charrier B."/>
            <person name="Cladiere L."/>
            <person name="Cock J.M."/>
            <person name="Coelho S.M."/>
            <person name="Colleoni C."/>
            <person name="Czjzek M."/>
            <person name="Da Silva C."/>
            <person name="Delage L."/>
            <person name="Denoeud F."/>
            <person name="Deschamps P."/>
            <person name="Dittami S.M."/>
            <person name="Gabaldon T."/>
            <person name="Gachon C.M."/>
            <person name="Groisillier A."/>
            <person name="Herve C."/>
            <person name="Jabbari K."/>
            <person name="Katinka M."/>
            <person name="Kloareg B."/>
            <person name="Kowalczyk N."/>
            <person name="Labadie K."/>
            <person name="Leblanc C."/>
            <person name="Lopez P.J."/>
            <person name="McLachlan D.H."/>
            <person name="Meslet-Cladiere L."/>
            <person name="Moustafa A."/>
            <person name="Nehr Z."/>
            <person name="Nyvall Collen P."/>
            <person name="Panaud O."/>
            <person name="Partensky F."/>
            <person name="Poulain J."/>
            <person name="Rensing S.A."/>
            <person name="Rousvoal S."/>
            <person name="Samson G."/>
            <person name="Symeonidi A."/>
            <person name="Weissenbach J."/>
            <person name="Zambounis A."/>
            <person name="Wincker P."/>
            <person name="Boyen C."/>
        </authorList>
    </citation>
    <scope>NUCLEOTIDE SEQUENCE [LARGE SCALE GENOMIC DNA]</scope>
    <source>
        <strain evidence="11">cv. Stackhouse</strain>
    </source>
</reference>
<dbReference type="Pfam" id="PF00270">
    <property type="entry name" value="DEAD"/>
    <property type="match status" value="1"/>
</dbReference>
<evidence type="ECO:0000256" key="6">
    <source>
        <dbReference type="ARBA" id="ARBA00034617"/>
    </source>
</evidence>
<dbReference type="GeneID" id="17321878"/>
<dbReference type="InterPro" id="IPR027417">
    <property type="entry name" value="P-loop_NTPase"/>
</dbReference>
<evidence type="ECO:0000256" key="4">
    <source>
        <dbReference type="ARBA" id="ARBA00023125"/>
    </source>
</evidence>
<evidence type="ECO:0000259" key="9">
    <source>
        <dbReference type="PROSITE" id="PS51194"/>
    </source>
</evidence>
<sequence>MNGPTVVYNEQLDLPFCVRCKHAVEFDGVVKHMKRNHLISHESSIQIAGEIGDARSLSPIVNASAAEMRHKYLATTVVEYRSGPALPPLEGFPTALCHKCPDCGYLARKGASVRRNCAASKACKGHLSRQLDEVKGQAIFGGNKCRYYQVVENGGDLFSDVLAESMRKLQGATPASTAINEAGISEMSALLSVFRFDTHLKRCGLKLSEASSLCKSTDSRIRTLSREVVTAYHKQAFDITEQKVWIKSHTFMESDLNIAVSRKTVEHYDNRMVQVLEFVFNLMSSSRQLYQYIPPDAIRSAESLRADSNAPMASKLRNFHDILQNLLFRHNESNELIALFISCYSVILDRSNEYRFANASELTPILAAVKHFARCLVVMEIYLYSSSDTTESWERVLKLNHPHVDNGLQYVQYCMKVCNRIKVGEVHNIRFLICPTHPRCAIIDGIELSLSQLGLKMKQLQKISLGLMQEKLLNGLRITDAFWSSVQNLDDTMTDQTPGYWFGMHKANQHHLFHWSQALQGKLKPLLLESDTSLNEDKARAYLQDCESLQEHIYTLLQVCSGAPARASELGILRVCNTAVGQRNIFTQAGLVFTVITYHKGRNVHDGVGRPIARYPDAVTAGILLIYLTVIRPVEYALVDLLAKPNEVPEGSSVRKFDHVHVDSAISLGERHRDHLFASRGEPFGICRLRYCFEKVMKSAGIPIGTSQYRQYHSGVVKNFLAHSEEHETNCTGMLHTQAGHSENTAHQIYGVSALDMKKLTASQLERFRQASKTWHEVLGLFDGEPCSYENAYEQLQMTASALDTNASAGTHPIDVTSHISRLEMTLQTRVEVLHNAILHISDSLLGKRRLNEWVGTEGYAVLPEKRICQPPSLLKQLQIFLNKSDAHFKSQEQEKAVVHCVAPKSDALVVLPTGAGKSLTFMLPAFTHKTKVMVVVVPLVALQLDLIKRCEDAGIQACQWNARDVAGARIVVASAEHLSSPDYQCFLRELKVMNKLHAIFVDECHLVLLWHSFREAMKYLRGFIRPELVNVPVIALTATAPPSIEQQITSACGLSDFITVRQKTSRRNIRYEVYNVKRQNLNRKVDEMLDYLRNVSGTSPSRAITYVQTKDECDSLCMMLQTLNPDMPCFKYHAGMEKDDRNAMQSGWEDESDGLPHVMVATKAFGCGIDISTVRIVVHAGLPSTLTEYVQESGRAGRDGQPAKSTVLNIIDQFNHSVEPQLSGFGPKQLVSVVGGWWTCSWTGVLITDLVKNVGWRLVIFVLPKEVEYVYVDVLPNSKTRTPAGKKFRFDLQGSA</sequence>
<evidence type="ECO:0000256" key="3">
    <source>
        <dbReference type="ARBA" id="ARBA00022840"/>
    </source>
</evidence>
<protein>
    <recommendedName>
        <fullName evidence="7">DNA 3'-5' helicase</fullName>
        <ecNumber evidence="7">5.6.2.4</ecNumber>
    </recommendedName>
</protein>
<dbReference type="PROSITE" id="PS51194">
    <property type="entry name" value="HELICASE_CTER"/>
    <property type="match status" value="1"/>
</dbReference>
<dbReference type="GO" id="GO:0003677">
    <property type="term" value="F:DNA binding"/>
    <property type="evidence" value="ECO:0007669"/>
    <property type="project" value="UniProtKB-KW"/>
</dbReference>
<dbReference type="InterPro" id="IPR001650">
    <property type="entry name" value="Helicase_C-like"/>
</dbReference>
<evidence type="ECO:0000313" key="10">
    <source>
        <dbReference type="EMBL" id="CDF34304.1"/>
    </source>
</evidence>
<dbReference type="OMA" id="GRTQLGH"/>
<proteinExistence type="inferred from homology"/>
<feature type="domain" description="Helicase ATP-binding" evidence="8">
    <location>
        <begin position="899"/>
        <end position="1059"/>
    </location>
</feature>